<dbReference type="Proteomes" id="UP000314294">
    <property type="component" value="Unassembled WGS sequence"/>
</dbReference>
<feature type="region of interest" description="Disordered" evidence="1">
    <location>
        <begin position="27"/>
        <end position="64"/>
    </location>
</feature>
<dbReference type="EMBL" id="SRLO01003042">
    <property type="protein sequence ID" value="TNN31933.1"/>
    <property type="molecule type" value="Genomic_DNA"/>
</dbReference>
<evidence type="ECO:0000313" key="3">
    <source>
        <dbReference type="EMBL" id="TNN31933.1"/>
    </source>
</evidence>
<feature type="signal peptide" evidence="2">
    <location>
        <begin position="1"/>
        <end position="24"/>
    </location>
</feature>
<evidence type="ECO:0000313" key="4">
    <source>
        <dbReference type="Proteomes" id="UP000314294"/>
    </source>
</evidence>
<proteinExistence type="predicted"/>
<keyword evidence="4" id="KW-1185">Reference proteome</keyword>
<gene>
    <name evidence="3" type="ORF">EYF80_057907</name>
</gene>
<protein>
    <submittedName>
        <fullName evidence="3">Uncharacterized protein</fullName>
    </submittedName>
</protein>
<accession>A0A4Z2ET19</accession>
<organism evidence="3 4">
    <name type="scientific">Liparis tanakae</name>
    <name type="common">Tanaka's snailfish</name>
    <dbReference type="NCBI Taxonomy" id="230148"/>
    <lineage>
        <taxon>Eukaryota</taxon>
        <taxon>Metazoa</taxon>
        <taxon>Chordata</taxon>
        <taxon>Craniata</taxon>
        <taxon>Vertebrata</taxon>
        <taxon>Euteleostomi</taxon>
        <taxon>Actinopterygii</taxon>
        <taxon>Neopterygii</taxon>
        <taxon>Teleostei</taxon>
        <taxon>Neoteleostei</taxon>
        <taxon>Acanthomorphata</taxon>
        <taxon>Eupercaria</taxon>
        <taxon>Perciformes</taxon>
        <taxon>Cottioidei</taxon>
        <taxon>Cottales</taxon>
        <taxon>Liparidae</taxon>
        <taxon>Liparis</taxon>
    </lineage>
</organism>
<reference evidence="3 4" key="1">
    <citation type="submission" date="2019-03" db="EMBL/GenBank/DDBJ databases">
        <title>First draft genome of Liparis tanakae, snailfish: a comprehensive survey of snailfish specific genes.</title>
        <authorList>
            <person name="Kim W."/>
            <person name="Song I."/>
            <person name="Jeong J.-H."/>
            <person name="Kim D."/>
            <person name="Kim S."/>
            <person name="Ryu S."/>
            <person name="Song J.Y."/>
            <person name="Lee S.K."/>
        </authorList>
    </citation>
    <scope>NUCLEOTIDE SEQUENCE [LARGE SCALE GENOMIC DNA]</scope>
    <source>
        <tissue evidence="3">Muscle</tissue>
    </source>
</reference>
<feature type="chain" id="PRO_5021205816" evidence="2">
    <location>
        <begin position="25"/>
        <end position="64"/>
    </location>
</feature>
<evidence type="ECO:0000256" key="1">
    <source>
        <dbReference type="SAM" id="MobiDB-lite"/>
    </source>
</evidence>
<keyword evidence="2" id="KW-0732">Signal</keyword>
<name>A0A4Z2ET19_9TELE</name>
<comment type="caution">
    <text evidence="3">The sequence shown here is derived from an EMBL/GenBank/DDBJ whole genome shotgun (WGS) entry which is preliminary data.</text>
</comment>
<evidence type="ECO:0000256" key="2">
    <source>
        <dbReference type="SAM" id="SignalP"/>
    </source>
</evidence>
<dbReference type="AlphaFoldDB" id="A0A4Z2ET19"/>
<sequence length="64" mass="6731">MRPGPGGWLKGLMPLYVMLSRVIILETDSGSPRARGPGERAHHRGVMLSSPSPGPDAQLPLTGA</sequence>